<evidence type="ECO:0000256" key="1">
    <source>
        <dbReference type="SAM" id="MobiDB-lite"/>
    </source>
</evidence>
<evidence type="ECO:0000259" key="2">
    <source>
        <dbReference type="Pfam" id="PF24626"/>
    </source>
</evidence>
<name>A0AAF0UQ61_SOLVR</name>
<reference evidence="3" key="1">
    <citation type="submission" date="2023-08" db="EMBL/GenBank/DDBJ databases">
        <title>A de novo genome assembly of Solanum verrucosum Schlechtendal, a Mexican diploid species geographically isolated from the other diploid A-genome species in potato relatives.</title>
        <authorList>
            <person name="Hosaka K."/>
        </authorList>
    </citation>
    <scope>NUCLEOTIDE SEQUENCE</scope>
    <source>
        <tissue evidence="3">Young leaves</tissue>
    </source>
</reference>
<dbReference type="PANTHER" id="PTHR46148:SF60">
    <property type="entry name" value="CHROMO DOMAIN-CONTAINING PROTEIN"/>
    <property type="match status" value="1"/>
</dbReference>
<gene>
    <name evidence="3" type="ORF">MTR67_043722</name>
</gene>
<proteinExistence type="predicted"/>
<dbReference type="EMBL" id="CP133621">
    <property type="protein sequence ID" value="WMV50337.1"/>
    <property type="molecule type" value="Genomic_DNA"/>
</dbReference>
<accession>A0AAF0UQ61</accession>
<feature type="compositionally biased region" description="Basic and acidic residues" evidence="1">
    <location>
        <begin position="26"/>
        <end position="48"/>
    </location>
</feature>
<dbReference type="AlphaFoldDB" id="A0AAF0UQ61"/>
<feature type="region of interest" description="Disordered" evidence="1">
    <location>
        <begin position="26"/>
        <end position="53"/>
    </location>
</feature>
<feature type="domain" description="Tf2-1-like SH3-like" evidence="2">
    <location>
        <begin position="129"/>
        <end position="193"/>
    </location>
</feature>
<organism evidence="3 4">
    <name type="scientific">Solanum verrucosum</name>
    <dbReference type="NCBI Taxonomy" id="315347"/>
    <lineage>
        <taxon>Eukaryota</taxon>
        <taxon>Viridiplantae</taxon>
        <taxon>Streptophyta</taxon>
        <taxon>Embryophyta</taxon>
        <taxon>Tracheophyta</taxon>
        <taxon>Spermatophyta</taxon>
        <taxon>Magnoliopsida</taxon>
        <taxon>eudicotyledons</taxon>
        <taxon>Gunneridae</taxon>
        <taxon>Pentapetalae</taxon>
        <taxon>asterids</taxon>
        <taxon>lamiids</taxon>
        <taxon>Solanales</taxon>
        <taxon>Solanaceae</taxon>
        <taxon>Solanoideae</taxon>
        <taxon>Solaneae</taxon>
        <taxon>Solanum</taxon>
    </lineage>
</organism>
<keyword evidence="4" id="KW-1185">Reference proteome</keyword>
<evidence type="ECO:0000313" key="3">
    <source>
        <dbReference type="EMBL" id="WMV50337.1"/>
    </source>
</evidence>
<protein>
    <recommendedName>
        <fullName evidence="2">Tf2-1-like SH3-like domain-containing protein</fullName>
    </recommendedName>
</protein>
<evidence type="ECO:0000313" key="4">
    <source>
        <dbReference type="Proteomes" id="UP001234989"/>
    </source>
</evidence>
<dbReference type="PANTHER" id="PTHR46148">
    <property type="entry name" value="CHROMO DOMAIN-CONTAINING PROTEIN"/>
    <property type="match status" value="1"/>
</dbReference>
<sequence>MSLVESCGMMVNTRFKGIRPVAPLKELTEKSPARGRDRGRGRGRERVRGQGRRTPARNGVLIASCAPRRDGSLGTDAFFYPFLGPVMTINEYELLTMFLKLKLHVFHGSESEDAYEFIFVCYERFHKTGEKVLLKVSPMKGLMRFGKKGKLSHRYIGPFEILDCVGPVAYRLALSPSLSGVHLVFHVSMLKRHLWDGDYITKWGSVLLNKDLQ</sequence>
<dbReference type="InterPro" id="IPR056924">
    <property type="entry name" value="SH3_Tf2-1"/>
</dbReference>
<dbReference type="Proteomes" id="UP001234989">
    <property type="component" value="Chromosome 10"/>
</dbReference>
<dbReference type="Pfam" id="PF24626">
    <property type="entry name" value="SH3_Tf2-1"/>
    <property type="match status" value="1"/>
</dbReference>